<gene>
    <name evidence="2" type="ORF">GCM10011351_02110</name>
</gene>
<evidence type="ECO:0000256" key="1">
    <source>
        <dbReference type="SAM" id="Phobius"/>
    </source>
</evidence>
<evidence type="ECO:0000313" key="3">
    <source>
        <dbReference type="Proteomes" id="UP000618460"/>
    </source>
</evidence>
<sequence length="70" mass="7920">MDLVLESMTLPVDNLLGIFLYVLLFVFVAILVSFLALTFIPNKLSYTIKSTIMGTIVVVALLLWWFIIVI</sequence>
<accession>A0A917TE45</accession>
<evidence type="ECO:0000313" key="2">
    <source>
        <dbReference type="EMBL" id="GGM19822.1"/>
    </source>
</evidence>
<proteinExistence type="predicted"/>
<reference evidence="2" key="1">
    <citation type="journal article" date="2014" name="Int. J. Syst. Evol. Microbiol.">
        <title>Complete genome sequence of Corynebacterium casei LMG S-19264T (=DSM 44701T), isolated from a smear-ripened cheese.</title>
        <authorList>
            <consortium name="US DOE Joint Genome Institute (JGI-PGF)"/>
            <person name="Walter F."/>
            <person name="Albersmeier A."/>
            <person name="Kalinowski J."/>
            <person name="Ruckert C."/>
        </authorList>
    </citation>
    <scope>NUCLEOTIDE SEQUENCE</scope>
    <source>
        <strain evidence="2">CGMCC 1.6333</strain>
    </source>
</reference>
<feature type="transmembrane region" description="Helical" evidence="1">
    <location>
        <begin position="52"/>
        <end position="69"/>
    </location>
</feature>
<keyword evidence="1" id="KW-1133">Transmembrane helix</keyword>
<organism evidence="2 3">
    <name type="scientific">Paraliobacillus quinghaiensis</name>
    <dbReference type="NCBI Taxonomy" id="470815"/>
    <lineage>
        <taxon>Bacteria</taxon>
        <taxon>Bacillati</taxon>
        <taxon>Bacillota</taxon>
        <taxon>Bacilli</taxon>
        <taxon>Bacillales</taxon>
        <taxon>Bacillaceae</taxon>
        <taxon>Paraliobacillus</taxon>
    </lineage>
</organism>
<dbReference type="OrthoDB" id="2974610at2"/>
<dbReference type="RefSeq" id="WP_117152838.1">
    <property type="nucleotide sequence ID" value="NZ_BMLG01000001.1"/>
</dbReference>
<keyword evidence="1" id="KW-0812">Transmembrane</keyword>
<protein>
    <submittedName>
        <fullName evidence="2">Uncharacterized protein</fullName>
    </submittedName>
</protein>
<dbReference type="AlphaFoldDB" id="A0A917TE45"/>
<feature type="transmembrane region" description="Helical" evidence="1">
    <location>
        <begin position="15"/>
        <end position="40"/>
    </location>
</feature>
<comment type="caution">
    <text evidence="2">The sequence shown here is derived from an EMBL/GenBank/DDBJ whole genome shotgun (WGS) entry which is preliminary data.</text>
</comment>
<keyword evidence="3" id="KW-1185">Reference proteome</keyword>
<dbReference type="Proteomes" id="UP000618460">
    <property type="component" value="Unassembled WGS sequence"/>
</dbReference>
<reference evidence="2" key="2">
    <citation type="submission" date="2020-09" db="EMBL/GenBank/DDBJ databases">
        <authorList>
            <person name="Sun Q."/>
            <person name="Zhou Y."/>
        </authorList>
    </citation>
    <scope>NUCLEOTIDE SEQUENCE</scope>
    <source>
        <strain evidence="2">CGMCC 1.6333</strain>
    </source>
</reference>
<dbReference type="EMBL" id="BMLG01000001">
    <property type="protein sequence ID" value="GGM19822.1"/>
    <property type="molecule type" value="Genomic_DNA"/>
</dbReference>
<keyword evidence="1" id="KW-0472">Membrane</keyword>
<name>A0A917TE45_9BACI</name>